<evidence type="ECO:0000256" key="2">
    <source>
        <dbReference type="ARBA" id="ARBA00023043"/>
    </source>
</evidence>
<feature type="non-terminal residue" evidence="4">
    <location>
        <position position="93"/>
    </location>
</feature>
<dbReference type="OrthoDB" id="10258888at2759"/>
<feature type="non-terminal residue" evidence="4">
    <location>
        <position position="1"/>
    </location>
</feature>
<organism evidence="4 5">
    <name type="scientific">Lottia gigantea</name>
    <name type="common">Giant owl limpet</name>
    <dbReference type="NCBI Taxonomy" id="225164"/>
    <lineage>
        <taxon>Eukaryota</taxon>
        <taxon>Metazoa</taxon>
        <taxon>Spiralia</taxon>
        <taxon>Lophotrochozoa</taxon>
        <taxon>Mollusca</taxon>
        <taxon>Gastropoda</taxon>
        <taxon>Patellogastropoda</taxon>
        <taxon>Lottioidea</taxon>
        <taxon>Lottiidae</taxon>
        <taxon>Lottia</taxon>
    </lineage>
</organism>
<evidence type="ECO:0000313" key="4">
    <source>
        <dbReference type="EMBL" id="ESP02716.1"/>
    </source>
</evidence>
<dbReference type="STRING" id="225164.V4B5C0"/>
<feature type="repeat" description="ANK" evidence="3">
    <location>
        <begin position="31"/>
        <end position="65"/>
    </location>
</feature>
<dbReference type="GO" id="GO:0005737">
    <property type="term" value="C:cytoplasm"/>
    <property type="evidence" value="ECO:0007669"/>
    <property type="project" value="TreeGrafter"/>
</dbReference>
<dbReference type="Pfam" id="PF12796">
    <property type="entry name" value="Ank_2"/>
    <property type="match status" value="1"/>
</dbReference>
<feature type="repeat" description="ANK" evidence="3">
    <location>
        <begin position="1"/>
        <end position="30"/>
    </location>
</feature>
<feature type="repeat" description="ANK" evidence="3">
    <location>
        <begin position="66"/>
        <end position="93"/>
    </location>
</feature>
<dbReference type="GeneID" id="20229544"/>
<dbReference type="KEGG" id="lgi:LOTGIDRAFT_101234"/>
<dbReference type="SMART" id="SM00248">
    <property type="entry name" value="ANK"/>
    <property type="match status" value="3"/>
</dbReference>
<protein>
    <submittedName>
        <fullName evidence="4">Uncharacterized protein</fullName>
    </submittedName>
</protein>
<dbReference type="PANTHER" id="PTHR24198:SF165">
    <property type="entry name" value="ANKYRIN REPEAT-CONTAINING PROTEIN-RELATED"/>
    <property type="match status" value="1"/>
</dbReference>
<dbReference type="Gene3D" id="1.25.40.20">
    <property type="entry name" value="Ankyrin repeat-containing domain"/>
    <property type="match status" value="2"/>
</dbReference>
<keyword evidence="1" id="KW-0677">Repeat</keyword>
<sequence length="93" mass="9934">TPLHCACKNGDMKAVEMLVVAGADVNSVDHNTCTPLWLAVEAERTDIQAVEALLQAGADVNVGDFRDVQPVALACEEGQLDILNLLLQYNADV</sequence>
<dbReference type="PROSITE" id="PS50297">
    <property type="entry name" value="ANK_REP_REGION"/>
    <property type="match status" value="3"/>
</dbReference>
<dbReference type="InterPro" id="IPR002110">
    <property type="entry name" value="Ankyrin_rpt"/>
</dbReference>
<reference evidence="4 5" key="1">
    <citation type="journal article" date="2013" name="Nature">
        <title>Insights into bilaterian evolution from three spiralian genomes.</title>
        <authorList>
            <person name="Simakov O."/>
            <person name="Marletaz F."/>
            <person name="Cho S.J."/>
            <person name="Edsinger-Gonzales E."/>
            <person name="Havlak P."/>
            <person name="Hellsten U."/>
            <person name="Kuo D.H."/>
            <person name="Larsson T."/>
            <person name="Lv J."/>
            <person name="Arendt D."/>
            <person name="Savage R."/>
            <person name="Osoegawa K."/>
            <person name="de Jong P."/>
            <person name="Grimwood J."/>
            <person name="Chapman J.A."/>
            <person name="Shapiro H."/>
            <person name="Aerts A."/>
            <person name="Otillar R.P."/>
            <person name="Terry A.Y."/>
            <person name="Boore J.L."/>
            <person name="Grigoriev I.V."/>
            <person name="Lindberg D.R."/>
            <person name="Seaver E.C."/>
            <person name="Weisblat D.A."/>
            <person name="Putnam N.H."/>
            <person name="Rokhsar D.S."/>
        </authorList>
    </citation>
    <scope>NUCLEOTIDE SEQUENCE [LARGE SCALE GENOMIC DNA]</scope>
</reference>
<dbReference type="PROSITE" id="PS50088">
    <property type="entry name" value="ANK_REPEAT"/>
    <property type="match status" value="3"/>
</dbReference>
<keyword evidence="2 3" id="KW-0040">ANK repeat</keyword>
<name>V4B5C0_LOTGI</name>
<dbReference type="HOGENOM" id="CLU_000134_45_8_1"/>
<proteinExistence type="predicted"/>
<dbReference type="PANTHER" id="PTHR24198">
    <property type="entry name" value="ANKYRIN REPEAT AND PROTEIN KINASE DOMAIN-CONTAINING PROTEIN"/>
    <property type="match status" value="1"/>
</dbReference>
<dbReference type="AlphaFoldDB" id="V4B5C0"/>
<evidence type="ECO:0000256" key="1">
    <source>
        <dbReference type="ARBA" id="ARBA00022737"/>
    </source>
</evidence>
<accession>V4B5C0</accession>
<dbReference type="CTD" id="20229544"/>
<dbReference type="OMA" id="NVINFER"/>
<gene>
    <name evidence="4" type="ORF">LOTGIDRAFT_101234</name>
</gene>
<dbReference type="RefSeq" id="XP_009046600.1">
    <property type="nucleotide sequence ID" value="XM_009048352.1"/>
</dbReference>
<evidence type="ECO:0000256" key="3">
    <source>
        <dbReference type="PROSITE-ProRule" id="PRU00023"/>
    </source>
</evidence>
<evidence type="ECO:0000313" key="5">
    <source>
        <dbReference type="Proteomes" id="UP000030746"/>
    </source>
</evidence>
<dbReference type="Proteomes" id="UP000030746">
    <property type="component" value="Unassembled WGS sequence"/>
</dbReference>
<keyword evidence="5" id="KW-1185">Reference proteome</keyword>
<dbReference type="SUPFAM" id="SSF48403">
    <property type="entry name" value="Ankyrin repeat"/>
    <property type="match status" value="1"/>
</dbReference>
<dbReference type="EMBL" id="KB200130">
    <property type="protein sequence ID" value="ESP02716.1"/>
    <property type="molecule type" value="Genomic_DNA"/>
</dbReference>
<dbReference type="InterPro" id="IPR036770">
    <property type="entry name" value="Ankyrin_rpt-contain_sf"/>
</dbReference>